<comment type="caution">
    <text evidence="2">The sequence shown here is derived from an EMBL/GenBank/DDBJ whole genome shotgun (WGS) entry which is preliminary data.</text>
</comment>
<evidence type="ECO:0000256" key="1">
    <source>
        <dbReference type="SAM" id="MobiDB-lite"/>
    </source>
</evidence>
<dbReference type="InterPro" id="IPR036390">
    <property type="entry name" value="WH_DNA-bd_sf"/>
</dbReference>
<feature type="region of interest" description="Disordered" evidence="1">
    <location>
        <begin position="445"/>
        <end position="477"/>
    </location>
</feature>
<evidence type="ECO:0000313" key="3">
    <source>
        <dbReference type="Proteomes" id="UP001281761"/>
    </source>
</evidence>
<organism evidence="2 3">
    <name type="scientific">Blattamonas nauphoetae</name>
    <dbReference type="NCBI Taxonomy" id="2049346"/>
    <lineage>
        <taxon>Eukaryota</taxon>
        <taxon>Metamonada</taxon>
        <taxon>Preaxostyla</taxon>
        <taxon>Oxymonadida</taxon>
        <taxon>Blattamonas</taxon>
    </lineage>
</organism>
<sequence>MHRVLWTICDFDEDEGEITTEVFAKCECVDFSMELNMNSGSGQMFGNVGQFGFNGGFLGMYGGPGSFDSSMVGHARTQKGKKVRQGREQKATVFDLARALHEGRMSRDELNTSCGMDRRRVSALLSILRGAGLVLEKERGVSESTLEWLSREERGMEGEADELRVFAEADEEGKERGRTVQWDFLQSFVVSAVGSLTQAVHDVRGVKNWMLLEEDRLKREVAEGVIGKFVGRKEGVVWEGGMGSVEWGVLGLEGERGREGVGESGVGVLGAEGGFVGKAAEERVRRDLLEMMGMQEGVKESVRMAEREEEDVLEGVCGKMGKSGVGVRAHGRVGEMAGQKASEVFGSAPTLSFVPFEVGRLPCPFSLLPHLLTAHHSASMVVTGFSDLGEGVRLVEESREMERGEGGVWNFGSSGVGGGDGKDEERREADRIASLRLHHHIPLQRVPDPSVFPSSQPRSLSSAVAPTPKTGVVGERRKGLGVGGGWEWVNVVTPKRRREDGKGRGGHVRQHLAMAGPIAGEGGESWGKRKEKEKEVVGSGRKCSVAVLDWKESDVPTAISPKETVEGKKTIEKEWKVERSRMDLFGPEE</sequence>
<evidence type="ECO:0000313" key="2">
    <source>
        <dbReference type="EMBL" id="KAK2961003.1"/>
    </source>
</evidence>
<keyword evidence="3" id="KW-1185">Reference proteome</keyword>
<reference evidence="2 3" key="1">
    <citation type="journal article" date="2022" name="bioRxiv">
        <title>Genomics of Preaxostyla Flagellates Illuminates Evolutionary Transitions and the Path Towards Mitochondrial Loss.</title>
        <authorList>
            <person name="Novak L.V.F."/>
            <person name="Treitli S.C."/>
            <person name="Pyrih J."/>
            <person name="Halakuc P."/>
            <person name="Pipaliya S.V."/>
            <person name="Vacek V."/>
            <person name="Brzon O."/>
            <person name="Soukal P."/>
            <person name="Eme L."/>
            <person name="Dacks J.B."/>
            <person name="Karnkowska A."/>
            <person name="Elias M."/>
            <person name="Hampl V."/>
        </authorList>
    </citation>
    <scope>NUCLEOTIDE SEQUENCE [LARGE SCALE GENOMIC DNA]</scope>
    <source>
        <strain evidence="2">NAU3</strain>
        <tissue evidence="2">Gut</tissue>
    </source>
</reference>
<feature type="compositionally biased region" description="Gly residues" evidence="1">
    <location>
        <begin position="406"/>
        <end position="419"/>
    </location>
</feature>
<accession>A0ABQ9YB54</accession>
<evidence type="ECO:0008006" key="4">
    <source>
        <dbReference type="Google" id="ProtNLM"/>
    </source>
</evidence>
<gene>
    <name evidence="2" type="ORF">BLNAU_4090</name>
</gene>
<feature type="region of interest" description="Disordered" evidence="1">
    <location>
        <begin position="405"/>
        <end position="424"/>
    </location>
</feature>
<dbReference type="Proteomes" id="UP001281761">
    <property type="component" value="Unassembled WGS sequence"/>
</dbReference>
<dbReference type="SUPFAM" id="SSF46785">
    <property type="entry name" value="Winged helix' DNA-binding domain"/>
    <property type="match status" value="1"/>
</dbReference>
<feature type="compositionally biased region" description="Polar residues" evidence="1">
    <location>
        <begin position="452"/>
        <end position="464"/>
    </location>
</feature>
<name>A0ABQ9YB54_9EUKA</name>
<protein>
    <recommendedName>
        <fullName evidence="4">E2F/DP family winged-helix DNA-binding domain-containing protein</fullName>
    </recommendedName>
</protein>
<dbReference type="EMBL" id="JARBJD010000019">
    <property type="protein sequence ID" value="KAK2961003.1"/>
    <property type="molecule type" value="Genomic_DNA"/>
</dbReference>
<proteinExistence type="predicted"/>
<feature type="region of interest" description="Disordered" evidence="1">
    <location>
        <begin position="517"/>
        <end position="538"/>
    </location>
</feature>
<feature type="compositionally biased region" description="Basic and acidic residues" evidence="1">
    <location>
        <begin position="526"/>
        <end position="536"/>
    </location>
</feature>